<name>A0A699GT84_TANCI</name>
<gene>
    <name evidence="3" type="ORF">Tci_191070</name>
</gene>
<organism evidence="3">
    <name type="scientific">Tanacetum cinerariifolium</name>
    <name type="common">Dalmatian daisy</name>
    <name type="synonym">Chrysanthemum cinerariifolium</name>
    <dbReference type="NCBI Taxonomy" id="118510"/>
    <lineage>
        <taxon>Eukaryota</taxon>
        <taxon>Viridiplantae</taxon>
        <taxon>Streptophyta</taxon>
        <taxon>Embryophyta</taxon>
        <taxon>Tracheophyta</taxon>
        <taxon>Spermatophyta</taxon>
        <taxon>Magnoliopsida</taxon>
        <taxon>eudicotyledons</taxon>
        <taxon>Gunneridae</taxon>
        <taxon>Pentapetalae</taxon>
        <taxon>asterids</taxon>
        <taxon>campanulids</taxon>
        <taxon>Asterales</taxon>
        <taxon>Asteraceae</taxon>
        <taxon>Asteroideae</taxon>
        <taxon>Anthemideae</taxon>
        <taxon>Anthemidinae</taxon>
        <taxon>Tanacetum</taxon>
    </lineage>
</organism>
<reference evidence="3" key="1">
    <citation type="journal article" date="2019" name="Sci. Rep.">
        <title>Draft genome of Tanacetum cinerariifolium, the natural source of mosquito coil.</title>
        <authorList>
            <person name="Yamashiro T."/>
            <person name="Shiraishi A."/>
            <person name="Satake H."/>
            <person name="Nakayama K."/>
        </authorList>
    </citation>
    <scope>NUCLEOTIDE SEQUENCE</scope>
</reference>
<accession>A0A699GT84</accession>
<dbReference type="InterPro" id="IPR029472">
    <property type="entry name" value="Copia-like_N"/>
</dbReference>
<evidence type="ECO:0008006" key="4">
    <source>
        <dbReference type="Google" id="ProtNLM"/>
    </source>
</evidence>
<dbReference type="Pfam" id="PF14244">
    <property type="entry name" value="Retrotran_gag_3"/>
    <property type="match status" value="1"/>
</dbReference>
<protein>
    <recommendedName>
        <fullName evidence="4">Reverse transcriptase Ty1/copia-type domain-containing protein</fullName>
    </recommendedName>
</protein>
<feature type="domain" description="Reverse transcriptase Ty1/copia-type" evidence="1">
    <location>
        <begin position="217"/>
        <end position="264"/>
    </location>
</feature>
<dbReference type="PANTHER" id="PTHR37610:SF6">
    <property type="entry name" value="GAG-POLYPEPTIDE OF LTR COPIA-TYPE-RELATED"/>
    <property type="match status" value="1"/>
</dbReference>
<dbReference type="InterPro" id="IPR013103">
    <property type="entry name" value="RVT_2"/>
</dbReference>
<dbReference type="Pfam" id="PF07727">
    <property type="entry name" value="RVT_2"/>
    <property type="match status" value="1"/>
</dbReference>
<dbReference type="EMBL" id="BKCJ010048523">
    <property type="protein sequence ID" value="GEW19094.1"/>
    <property type="molecule type" value="Genomic_DNA"/>
</dbReference>
<dbReference type="AlphaFoldDB" id="A0A699GT84"/>
<evidence type="ECO:0000259" key="1">
    <source>
        <dbReference type="Pfam" id="PF07727"/>
    </source>
</evidence>
<sequence>MNGDSFMIIYPLYIASSDHPGMVLTITHFNRSKFHGWNRNVRMTLGAKLKLGFIDGFCPKPGVEDVDLQRWIRCDYMVTCWIMNSMVAELSNVFLYQIEKHKQVTNHSFEPTAFFSNLNNKGSNGGRKCNRGSRNDGRNDGKRFFTGCNQEGHTVDQCFKKIRYPDWYKGKKGKKQSRMAATASSRFDDHISVDTPFDMGNENETWTNLGGEEFTAALVYVDDMLITGNTEAEINALKHSLDQKFTIKDLGLAKYFLRIELCKTDTDKVQEGFLHTTFIPTHLQLADVMTKALGQVQHNFLVDKLRLKEALT</sequence>
<proteinExistence type="predicted"/>
<evidence type="ECO:0000313" key="3">
    <source>
        <dbReference type="EMBL" id="GEW19094.1"/>
    </source>
</evidence>
<comment type="caution">
    <text evidence="3">The sequence shown here is derived from an EMBL/GenBank/DDBJ whole genome shotgun (WGS) entry which is preliminary data.</text>
</comment>
<evidence type="ECO:0000259" key="2">
    <source>
        <dbReference type="Pfam" id="PF14244"/>
    </source>
</evidence>
<feature type="domain" description="Retrotransposon Copia-like N-terminal" evidence="2">
    <location>
        <begin position="16"/>
        <end position="61"/>
    </location>
</feature>
<dbReference type="PANTHER" id="PTHR37610">
    <property type="entry name" value="CCHC-TYPE DOMAIN-CONTAINING PROTEIN"/>
    <property type="match status" value="1"/>
</dbReference>